<keyword evidence="2" id="KW-0560">Oxidoreductase</keyword>
<dbReference type="Proteomes" id="UP000462055">
    <property type="component" value="Unassembled WGS sequence"/>
</dbReference>
<dbReference type="GO" id="GO:0030497">
    <property type="term" value="P:fatty acid elongation"/>
    <property type="evidence" value="ECO:0007669"/>
    <property type="project" value="TreeGrafter"/>
</dbReference>
<dbReference type="GO" id="GO:0016616">
    <property type="term" value="F:oxidoreductase activity, acting on the CH-OH group of donors, NAD or NADP as acceptor"/>
    <property type="evidence" value="ECO:0007669"/>
    <property type="project" value="UniProtKB-ARBA"/>
</dbReference>
<dbReference type="PANTHER" id="PTHR42760">
    <property type="entry name" value="SHORT-CHAIN DEHYDROGENASES/REDUCTASES FAMILY MEMBER"/>
    <property type="match status" value="1"/>
</dbReference>
<protein>
    <submittedName>
        <fullName evidence="4">SDR family oxidoreductase</fullName>
    </submittedName>
</protein>
<organism evidence="4 5">
    <name type="scientific">Actinomadura physcomitrii</name>
    <dbReference type="NCBI Taxonomy" id="2650748"/>
    <lineage>
        <taxon>Bacteria</taxon>
        <taxon>Bacillati</taxon>
        <taxon>Actinomycetota</taxon>
        <taxon>Actinomycetes</taxon>
        <taxon>Streptosporangiales</taxon>
        <taxon>Thermomonosporaceae</taxon>
        <taxon>Actinomadura</taxon>
    </lineage>
</organism>
<evidence type="ECO:0000256" key="2">
    <source>
        <dbReference type="ARBA" id="ARBA00023002"/>
    </source>
</evidence>
<dbReference type="Pfam" id="PF13561">
    <property type="entry name" value="adh_short_C2"/>
    <property type="match status" value="1"/>
</dbReference>
<dbReference type="SUPFAM" id="SSF51735">
    <property type="entry name" value="NAD(P)-binding Rossmann-fold domains"/>
    <property type="match status" value="1"/>
</dbReference>
<accession>A0A6I4MRQ9</accession>
<dbReference type="InterPro" id="IPR036291">
    <property type="entry name" value="NAD(P)-bd_dom_sf"/>
</dbReference>
<dbReference type="PRINTS" id="PR00081">
    <property type="entry name" value="GDHRDH"/>
</dbReference>
<sequence>MALALITGAGGGLGTAVARRLAACGHLVALNDRPDRPVGELAAELDGVAAPADVSDPDAVREMVEQVERRTGEHIGILVANAAYTAFSPFAEHDLDDWWRIIDVNLGGTFACAQAVMPGMVERGGGRMVLVSSEWGVTGRPDATAHSASKAGIIALAKSLGRELAPLGIAVNAVAPNVLDAGLLEADAAAAGVTGEEIRARCAARVPLGRTAAPEEIAAAIAFLADDRLPALVGQILHVNGGTTRARA</sequence>
<feature type="domain" description="Ketoreductase" evidence="3">
    <location>
        <begin position="2"/>
        <end position="177"/>
    </location>
</feature>
<keyword evidence="5" id="KW-1185">Reference proteome</keyword>
<dbReference type="Gene3D" id="3.40.50.720">
    <property type="entry name" value="NAD(P)-binding Rossmann-like Domain"/>
    <property type="match status" value="1"/>
</dbReference>
<proteinExistence type="inferred from homology"/>
<dbReference type="FunFam" id="3.40.50.720:FF:000084">
    <property type="entry name" value="Short-chain dehydrogenase reductase"/>
    <property type="match status" value="1"/>
</dbReference>
<dbReference type="RefSeq" id="WP_151598458.1">
    <property type="nucleotide sequence ID" value="NZ_WBMS02000045.1"/>
</dbReference>
<dbReference type="InterPro" id="IPR002347">
    <property type="entry name" value="SDR_fam"/>
</dbReference>
<dbReference type="PRINTS" id="PR00080">
    <property type="entry name" value="SDRFAMILY"/>
</dbReference>
<dbReference type="PANTHER" id="PTHR42760:SF40">
    <property type="entry name" value="3-OXOACYL-[ACYL-CARRIER-PROTEIN] REDUCTASE, CHLOROPLASTIC"/>
    <property type="match status" value="1"/>
</dbReference>
<evidence type="ECO:0000313" key="4">
    <source>
        <dbReference type="EMBL" id="MWA06051.1"/>
    </source>
</evidence>
<dbReference type="SMART" id="SM00822">
    <property type="entry name" value="PKS_KR"/>
    <property type="match status" value="1"/>
</dbReference>
<comment type="similarity">
    <text evidence="1">Belongs to the short-chain dehydrogenases/reductases (SDR) family.</text>
</comment>
<evidence type="ECO:0000256" key="1">
    <source>
        <dbReference type="ARBA" id="ARBA00006484"/>
    </source>
</evidence>
<reference evidence="4" key="1">
    <citation type="submission" date="2019-12" db="EMBL/GenBank/DDBJ databases">
        <title>Actinomadura physcomitrii sp. nov., a novel actinomycete isolated from moss [Physcomitrium sphaericum (Ludw) Fuernr].</title>
        <authorList>
            <person name="Zhuang X."/>
        </authorList>
    </citation>
    <scope>NUCLEOTIDE SEQUENCE [LARGE SCALE GENOMIC DNA]</scope>
    <source>
        <strain evidence="4">LD22</strain>
    </source>
</reference>
<dbReference type="InterPro" id="IPR057326">
    <property type="entry name" value="KR_dom"/>
</dbReference>
<evidence type="ECO:0000313" key="5">
    <source>
        <dbReference type="Proteomes" id="UP000462055"/>
    </source>
</evidence>
<name>A0A6I4MRQ9_9ACTN</name>
<evidence type="ECO:0000259" key="3">
    <source>
        <dbReference type="SMART" id="SM00822"/>
    </source>
</evidence>
<comment type="caution">
    <text evidence="4">The sequence shown here is derived from an EMBL/GenBank/DDBJ whole genome shotgun (WGS) entry which is preliminary data.</text>
</comment>
<gene>
    <name evidence="4" type="ORF">F8568_038020</name>
</gene>
<dbReference type="EMBL" id="WBMS02000045">
    <property type="protein sequence ID" value="MWA06051.1"/>
    <property type="molecule type" value="Genomic_DNA"/>
</dbReference>
<dbReference type="AlphaFoldDB" id="A0A6I4MRQ9"/>